<feature type="region of interest" description="Disordered" evidence="1">
    <location>
        <begin position="1"/>
        <end position="123"/>
    </location>
</feature>
<accession>A0A6J4LW69</accession>
<proteinExistence type="predicted"/>
<dbReference type="EMBL" id="CADCUJ010000042">
    <property type="protein sequence ID" value="CAA9342478.1"/>
    <property type="molecule type" value="Genomic_DNA"/>
</dbReference>
<sequence>DVGGKRHSAYSGGTGGGCDLPPGRVPGRSRGRPGDARADHGHGSELRRRDRAPVPGRRRHRGPGGRHHTRATVRSVAAHPEQRDHAGARRPVPIRLARGAGTQPVRDRRARSGDGDLRGSRAL</sequence>
<feature type="compositionally biased region" description="Basic residues" evidence="1">
    <location>
        <begin position="56"/>
        <end position="71"/>
    </location>
</feature>
<feature type="compositionally biased region" description="Basic and acidic residues" evidence="1">
    <location>
        <begin position="32"/>
        <end position="52"/>
    </location>
</feature>
<gene>
    <name evidence="2" type="ORF">AVDCRST_MAG72-921</name>
</gene>
<feature type="non-terminal residue" evidence="2">
    <location>
        <position position="1"/>
    </location>
</feature>
<evidence type="ECO:0000313" key="2">
    <source>
        <dbReference type="EMBL" id="CAA9342478.1"/>
    </source>
</evidence>
<name>A0A6J4LW69_9ACTN</name>
<dbReference type="AlphaFoldDB" id="A0A6J4LW69"/>
<protein>
    <submittedName>
        <fullName evidence="2">Uncharacterized protein</fullName>
    </submittedName>
</protein>
<reference evidence="2" key="1">
    <citation type="submission" date="2020-02" db="EMBL/GenBank/DDBJ databases">
        <authorList>
            <person name="Meier V. D."/>
        </authorList>
    </citation>
    <scope>NUCLEOTIDE SEQUENCE</scope>
    <source>
        <strain evidence="2">AVDCRST_MAG72</strain>
    </source>
</reference>
<organism evidence="2">
    <name type="scientific">uncultured Nocardioidaceae bacterium</name>
    <dbReference type="NCBI Taxonomy" id="253824"/>
    <lineage>
        <taxon>Bacteria</taxon>
        <taxon>Bacillati</taxon>
        <taxon>Actinomycetota</taxon>
        <taxon>Actinomycetes</taxon>
        <taxon>Propionibacteriales</taxon>
        <taxon>Nocardioidaceae</taxon>
        <taxon>environmental samples</taxon>
    </lineage>
</organism>
<feature type="non-terminal residue" evidence="2">
    <location>
        <position position="123"/>
    </location>
</feature>
<evidence type="ECO:0000256" key="1">
    <source>
        <dbReference type="SAM" id="MobiDB-lite"/>
    </source>
</evidence>
<feature type="compositionally biased region" description="Basic and acidic residues" evidence="1">
    <location>
        <begin position="105"/>
        <end position="123"/>
    </location>
</feature>